<dbReference type="Gene3D" id="3.20.20.70">
    <property type="entry name" value="Aldolase class I"/>
    <property type="match status" value="1"/>
</dbReference>
<comment type="catalytic activity">
    <reaction evidence="12">
        <text>5,6-dihydrouridine(17) in tRNA + NAD(+) = uridine(17) in tRNA + NADH + H(+)</text>
        <dbReference type="Rhea" id="RHEA:53372"/>
        <dbReference type="Rhea" id="RHEA-COMP:13541"/>
        <dbReference type="Rhea" id="RHEA-COMP:13542"/>
        <dbReference type="ChEBI" id="CHEBI:15378"/>
        <dbReference type="ChEBI" id="CHEBI:57540"/>
        <dbReference type="ChEBI" id="CHEBI:57945"/>
        <dbReference type="ChEBI" id="CHEBI:65315"/>
        <dbReference type="ChEBI" id="CHEBI:74443"/>
        <dbReference type="EC" id="1.3.1.88"/>
    </reaction>
    <physiologicalReaction direction="right-to-left" evidence="12">
        <dbReference type="Rhea" id="RHEA:53374"/>
    </physiologicalReaction>
</comment>
<comment type="catalytic activity">
    <reaction evidence="16">
        <text>a 5,6-dihydrouridine in mRNA + NADP(+) = a uridine in mRNA + NADPH + H(+)</text>
        <dbReference type="Rhea" id="RHEA:69855"/>
        <dbReference type="Rhea" id="RHEA-COMP:14658"/>
        <dbReference type="Rhea" id="RHEA-COMP:17789"/>
        <dbReference type="ChEBI" id="CHEBI:15378"/>
        <dbReference type="ChEBI" id="CHEBI:57783"/>
        <dbReference type="ChEBI" id="CHEBI:58349"/>
        <dbReference type="ChEBI" id="CHEBI:65315"/>
        <dbReference type="ChEBI" id="CHEBI:74443"/>
    </reaction>
    <physiologicalReaction direction="right-to-left" evidence="16">
        <dbReference type="Rhea" id="RHEA:69857"/>
    </physiologicalReaction>
</comment>
<comment type="catalytic activity">
    <reaction evidence="13">
        <text>5,6-dihydrouridine(16) in tRNA + NADP(+) = uridine(16) in tRNA + NADPH + H(+)</text>
        <dbReference type="Rhea" id="RHEA:53376"/>
        <dbReference type="Rhea" id="RHEA-COMP:13543"/>
        <dbReference type="Rhea" id="RHEA-COMP:13544"/>
        <dbReference type="ChEBI" id="CHEBI:15378"/>
        <dbReference type="ChEBI" id="CHEBI:57783"/>
        <dbReference type="ChEBI" id="CHEBI:58349"/>
        <dbReference type="ChEBI" id="CHEBI:65315"/>
        <dbReference type="ChEBI" id="CHEBI:74443"/>
        <dbReference type="EC" id="1.3.1.88"/>
    </reaction>
    <physiologicalReaction direction="right-to-left" evidence="13">
        <dbReference type="Rhea" id="RHEA:53378"/>
    </physiologicalReaction>
</comment>
<dbReference type="EMBL" id="LAZP02000198">
    <property type="protein sequence ID" value="PFH59449.1"/>
    <property type="molecule type" value="Genomic_DNA"/>
</dbReference>
<keyword evidence="8" id="KW-0520">NAD</keyword>
<dbReference type="InterPro" id="IPR035587">
    <property type="entry name" value="DUS-like_FMN-bd"/>
</dbReference>
<dbReference type="PANTHER" id="PTHR11082">
    <property type="entry name" value="TRNA-DIHYDROURIDINE SYNTHASE"/>
    <property type="match status" value="1"/>
</dbReference>
<evidence type="ECO:0000256" key="8">
    <source>
        <dbReference type="ARBA" id="ARBA00023027"/>
    </source>
</evidence>
<dbReference type="Pfam" id="PF01207">
    <property type="entry name" value="Dus"/>
    <property type="match status" value="1"/>
</dbReference>
<evidence type="ECO:0000259" key="19">
    <source>
        <dbReference type="Pfam" id="PF01207"/>
    </source>
</evidence>
<dbReference type="CDD" id="cd02801">
    <property type="entry name" value="DUS_like_FMN"/>
    <property type="match status" value="1"/>
</dbReference>
<dbReference type="GO" id="GO:0050660">
    <property type="term" value="F:flavin adenine dinucleotide binding"/>
    <property type="evidence" value="ECO:0007669"/>
    <property type="project" value="InterPro"/>
</dbReference>
<evidence type="ECO:0000256" key="16">
    <source>
        <dbReference type="ARBA" id="ARBA00049447"/>
    </source>
</evidence>
<reference evidence="20 21" key="1">
    <citation type="journal article" date="2015" name="BMC Genomics">
        <title>Gene expression during zombie ant biting behavior reflects the complexity underlying fungal parasitic behavioral manipulation.</title>
        <authorList>
            <person name="de Bekker C."/>
            <person name="Ohm R.A."/>
            <person name="Loreto R.G."/>
            <person name="Sebastian A."/>
            <person name="Albert I."/>
            <person name="Merrow M."/>
            <person name="Brachmann A."/>
            <person name="Hughes D.P."/>
        </authorList>
    </citation>
    <scope>NUCLEOTIDE SEQUENCE [LARGE SCALE GENOMIC DNA]</scope>
    <source>
        <strain evidence="20 21">SC16a</strain>
    </source>
</reference>
<comment type="cofactor">
    <cofactor evidence="1">
        <name>FMN</name>
        <dbReference type="ChEBI" id="CHEBI:58210"/>
    </cofactor>
</comment>
<evidence type="ECO:0000256" key="11">
    <source>
        <dbReference type="ARBA" id="ARBA00045934"/>
    </source>
</evidence>
<evidence type="ECO:0000256" key="10">
    <source>
        <dbReference type="ARBA" id="ARBA00038890"/>
    </source>
</evidence>
<keyword evidence="3" id="KW-0288">FMN</keyword>
<evidence type="ECO:0000256" key="15">
    <source>
        <dbReference type="ARBA" id="ARBA00048934"/>
    </source>
</evidence>
<keyword evidence="6" id="KW-0521">NADP</keyword>
<dbReference type="GO" id="GO:0006397">
    <property type="term" value="P:mRNA processing"/>
    <property type="evidence" value="ECO:0007669"/>
    <property type="project" value="UniProtKB-KW"/>
</dbReference>
<dbReference type="STRING" id="268505.A0A2A9PDH6"/>
<dbReference type="OrthoDB" id="272303at2759"/>
<evidence type="ECO:0000313" key="20">
    <source>
        <dbReference type="EMBL" id="PFH59449.1"/>
    </source>
</evidence>
<dbReference type="InterPro" id="IPR018517">
    <property type="entry name" value="tRNA_hU_synthase_CS"/>
</dbReference>
<keyword evidence="5" id="KW-0819">tRNA processing</keyword>
<reference evidence="20 21" key="2">
    <citation type="journal article" date="2017" name="Sci. Rep.">
        <title>Ant-infecting Ophiocordyceps genomes reveal a high diversity of potential behavioral manipulation genes and a possible major role for enterotoxins.</title>
        <authorList>
            <person name="de Bekker C."/>
            <person name="Ohm R.A."/>
            <person name="Evans H.C."/>
            <person name="Brachmann A."/>
            <person name="Hughes D.P."/>
        </authorList>
    </citation>
    <scope>NUCLEOTIDE SEQUENCE [LARGE SCALE GENOMIC DNA]</scope>
    <source>
        <strain evidence="20 21">SC16a</strain>
    </source>
</reference>
<keyword evidence="2" id="KW-0285">Flavoprotein</keyword>
<comment type="similarity">
    <text evidence="9">Belongs to the Dus family. Dus1 subfamily.</text>
</comment>
<evidence type="ECO:0000256" key="4">
    <source>
        <dbReference type="ARBA" id="ARBA00022664"/>
    </source>
</evidence>
<dbReference type="AlphaFoldDB" id="A0A2A9PDH6"/>
<name>A0A2A9PDH6_OPHUN</name>
<evidence type="ECO:0000256" key="3">
    <source>
        <dbReference type="ARBA" id="ARBA00022643"/>
    </source>
</evidence>
<feature type="domain" description="DUS-like FMN-binding" evidence="19">
    <location>
        <begin position="28"/>
        <end position="268"/>
    </location>
</feature>
<proteinExistence type="inferred from homology"/>
<evidence type="ECO:0000256" key="1">
    <source>
        <dbReference type="ARBA" id="ARBA00001917"/>
    </source>
</evidence>
<keyword evidence="21" id="KW-1185">Reference proteome</keyword>
<evidence type="ECO:0000256" key="2">
    <source>
        <dbReference type="ARBA" id="ARBA00022630"/>
    </source>
</evidence>
<keyword evidence="4" id="KW-0507">mRNA processing</keyword>
<sequence>MATAPAPPPKKLHGRAFYESIGSPKFVVAPMVDQSEFAWRMLTRSLMPESSRSQLLAYTPMLHARLFSSDPKYRQAHFQATRDGKAWLDGNASLGDRPLFVQFCANDATTLLEAAQRVAPYCDAVDLNLGCPQGIARKGRYGAFLQEDQHLIFQLVNRLHRELSIPVTAKIRILDTKEETLAYAQNVLKAGASILTVHGRRREQKGHLTGVADWDVLRFLRRHLPAETVIFANGNVLQFADLHRCLRETGADAVMSAEGNLSDPAIFAGIPLPVHDVDDDDGGAGREFWRGRVESHGAGWRVDALMRRYLDILYLYALETTPPHRQPLFIPSDDKSNLKPFLSTTTANPPPSKRRKTTCSCSSSSLASSPNLSAIQPHLFHLLRHLISRHTDVRDMLVRVSRNGGLDGYEDLLSAVEEKVGLGLMEYEESDGKCFDEEIDALPLPVDDNDVDLVVSSSSSSSAATVRRCRRPWWVAQPIIRPLPAEALAKGAITMSKKTKGASRGAAAAAAAAAAVAVVDAVADGSTGC</sequence>
<comment type="catalytic activity">
    <reaction evidence="15">
        <text>5,6-dihydrouridine(16) in tRNA + NAD(+) = uridine(16) in tRNA + NADH + H(+)</text>
        <dbReference type="Rhea" id="RHEA:53380"/>
        <dbReference type="Rhea" id="RHEA-COMP:13543"/>
        <dbReference type="Rhea" id="RHEA-COMP:13544"/>
        <dbReference type="ChEBI" id="CHEBI:15378"/>
        <dbReference type="ChEBI" id="CHEBI:57540"/>
        <dbReference type="ChEBI" id="CHEBI:57945"/>
        <dbReference type="ChEBI" id="CHEBI:65315"/>
        <dbReference type="ChEBI" id="CHEBI:74443"/>
        <dbReference type="EC" id="1.3.1.88"/>
    </reaction>
    <physiologicalReaction direction="right-to-left" evidence="15">
        <dbReference type="Rhea" id="RHEA:53382"/>
    </physiologicalReaction>
</comment>
<dbReference type="Proteomes" id="UP000037136">
    <property type="component" value="Unassembled WGS sequence"/>
</dbReference>
<protein>
    <recommendedName>
        <fullName evidence="10">tRNA-dihydrouridine(16/17) synthase [NAD(P)(+)]</fullName>
        <ecNumber evidence="10">1.3.1.88</ecNumber>
    </recommendedName>
</protein>
<dbReference type="InterPro" id="IPR013785">
    <property type="entry name" value="Aldolase_TIM"/>
</dbReference>
<comment type="caution">
    <text evidence="20">The sequence shown here is derived from an EMBL/GenBank/DDBJ whole genome shotgun (WGS) entry which is preliminary data.</text>
</comment>
<accession>A0A2A9PDH6</accession>
<evidence type="ECO:0000256" key="7">
    <source>
        <dbReference type="ARBA" id="ARBA00023002"/>
    </source>
</evidence>
<dbReference type="PANTHER" id="PTHR11082:SF5">
    <property type="entry name" value="TRNA-DIHYDROURIDINE(16_17) SYNTHASE [NAD(P)(+)]-LIKE"/>
    <property type="match status" value="1"/>
</dbReference>
<gene>
    <name evidence="20" type="ORF">XA68_12304</name>
</gene>
<evidence type="ECO:0000256" key="9">
    <source>
        <dbReference type="ARBA" id="ARBA00038313"/>
    </source>
</evidence>
<organism evidence="20 21">
    <name type="scientific">Ophiocordyceps unilateralis</name>
    <name type="common">Zombie-ant fungus</name>
    <name type="synonym">Torrubia unilateralis</name>
    <dbReference type="NCBI Taxonomy" id="268505"/>
    <lineage>
        <taxon>Eukaryota</taxon>
        <taxon>Fungi</taxon>
        <taxon>Dikarya</taxon>
        <taxon>Ascomycota</taxon>
        <taxon>Pezizomycotina</taxon>
        <taxon>Sordariomycetes</taxon>
        <taxon>Hypocreomycetidae</taxon>
        <taxon>Hypocreales</taxon>
        <taxon>Ophiocordycipitaceae</taxon>
        <taxon>Ophiocordyceps</taxon>
    </lineage>
</organism>
<dbReference type="GO" id="GO:0017150">
    <property type="term" value="F:tRNA dihydrouridine synthase activity"/>
    <property type="evidence" value="ECO:0007669"/>
    <property type="project" value="InterPro"/>
</dbReference>
<comment type="catalytic activity">
    <reaction evidence="17">
        <text>5,6-dihydrouridine(17) in tRNA + NADP(+) = uridine(17) in tRNA + NADPH + H(+)</text>
        <dbReference type="Rhea" id="RHEA:53368"/>
        <dbReference type="Rhea" id="RHEA-COMP:13541"/>
        <dbReference type="Rhea" id="RHEA-COMP:13542"/>
        <dbReference type="ChEBI" id="CHEBI:15378"/>
        <dbReference type="ChEBI" id="CHEBI:57783"/>
        <dbReference type="ChEBI" id="CHEBI:58349"/>
        <dbReference type="ChEBI" id="CHEBI:65315"/>
        <dbReference type="ChEBI" id="CHEBI:74443"/>
        <dbReference type="EC" id="1.3.1.88"/>
    </reaction>
    <physiologicalReaction direction="right-to-left" evidence="17">
        <dbReference type="Rhea" id="RHEA:53370"/>
    </physiologicalReaction>
</comment>
<evidence type="ECO:0000256" key="6">
    <source>
        <dbReference type="ARBA" id="ARBA00022857"/>
    </source>
</evidence>
<evidence type="ECO:0000256" key="18">
    <source>
        <dbReference type="SAM" id="MobiDB-lite"/>
    </source>
</evidence>
<dbReference type="PROSITE" id="PS01136">
    <property type="entry name" value="UPF0034"/>
    <property type="match status" value="1"/>
</dbReference>
<feature type="region of interest" description="Disordered" evidence="18">
    <location>
        <begin position="340"/>
        <end position="360"/>
    </location>
</feature>
<evidence type="ECO:0000256" key="13">
    <source>
        <dbReference type="ARBA" id="ARBA00047652"/>
    </source>
</evidence>
<evidence type="ECO:0000256" key="14">
    <source>
        <dbReference type="ARBA" id="ARBA00048342"/>
    </source>
</evidence>
<keyword evidence="7" id="KW-0560">Oxidoreductase</keyword>
<evidence type="ECO:0000256" key="17">
    <source>
        <dbReference type="ARBA" id="ARBA00049467"/>
    </source>
</evidence>
<evidence type="ECO:0000313" key="21">
    <source>
        <dbReference type="Proteomes" id="UP000037136"/>
    </source>
</evidence>
<evidence type="ECO:0000256" key="12">
    <source>
        <dbReference type="ARBA" id="ARBA00047287"/>
    </source>
</evidence>
<comment type="catalytic activity">
    <reaction evidence="14">
        <text>a 5,6-dihydrouridine in mRNA + NAD(+) = a uridine in mRNA + NADH + H(+)</text>
        <dbReference type="Rhea" id="RHEA:69851"/>
        <dbReference type="Rhea" id="RHEA-COMP:14658"/>
        <dbReference type="Rhea" id="RHEA-COMP:17789"/>
        <dbReference type="ChEBI" id="CHEBI:15378"/>
        <dbReference type="ChEBI" id="CHEBI:57540"/>
        <dbReference type="ChEBI" id="CHEBI:57945"/>
        <dbReference type="ChEBI" id="CHEBI:65315"/>
        <dbReference type="ChEBI" id="CHEBI:74443"/>
    </reaction>
    <physiologicalReaction direction="right-to-left" evidence="14">
        <dbReference type="Rhea" id="RHEA:69853"/>
    </physiologicalReaction>
</comment>
<dbReference type="EC" id="1.3.1.88" evidence="10"/>
<dbReference type="SUPFAM" id="SSF51395">
    <property type="entry name" value="FMN-linked oxidoreductases"/>
    <property type="match status" value="1"/>
</dbReference>
<evidence type="ECO:0000256" key="5">
    <source>
        <dbReference type="ARBA" id="ARBA00022694"/>
    </source>
</evidence>
<comment type="function">
    <text evidence="11">Catalyzes the synthesis of dihydrouridine, a modified base found in the D-loop of most tRNAs. Specifically modifies U47 in cytoplasmic tRNAs. Catalyzes the synthesis of dihydrouridine in some mRNAs, thereby affecting their translation.</text>
</comment>